<dbReference type="EMBL" id="BLQM01000379">
    <property type="protein sequence ID" value="GMH86578.1"/>
    <property type="molecule type" value="Genomic_DNA"/>
</dbReference>
<organism evidence="2 3">
    <name type="scientific">Triparma laevis f. inornata</name>
    <dbReference type="NCBI Taxonomy" id="1714386"/>
    <lineage>
        <taxon>Eukaryota</taxon>
        <taxon>Sar</taxon>
        <taxon>Stramenopiles</taxon>
        <taxon>Ochrophyta</taxon>
        <taxon>Bolidophyceae</taxon>
        <taxon>Parmales</taxon>
        <taxon>Triparmaceae</taxon>
        <taxon>Triparma</taxon>
    </lineage>
</organism>
<accession>A0A9W7ER18</accession>
<feature type="non-terminal residue" evidence="2">
    <location>
        <position position="1"/>
    </location>
</feature>
<evidence type="ECO:0000313" key="2">
    <source>
        <dbReference type="EMBL" id="GMH86578.1"/>
    </source>
</evidence>
<feature type="compositionally biased region" description="Polar residues" evidence="1">
    <location>
        <begin position="101"/>
        <end position="114"/>
    </location>
</feature>
<gene>
    <name evidence="2" type="ORF">TL16_g10592</name>
</gene>
<evidence type="ECO:0000313" key="3">
    <source>
        <dbReference type="Proteomes" id="UP001162640"/>
    </source>
</evidence>
<dbReference type="Proteomes" id="UP001162640">
    <property type="component" value="Unassembled WGS sequence"/>
</dbReference>
<sequence length="324" mass="35624">MSSTVSSTLLAFALNPLTLRLISRLLLSPYFHSFSLKRLPNIGDSVLRLELCNVKLREDVFTVKCTVPNVKLTLYGSRATLSVGEVEVDLSDLRDAIAGRSASNGDENDSNSFNGDLILEPSTPPSNKSPPSSSTSSIPTFLSDWLTRLRSNLTLTINTVTVKYTEEVCLTLKLTDINLKKRDDIFTLNLTSAVVTAAAVGTSGEPNEAEAKVFFKVEDVNVVKGEKESMCTVENVELILEEKETITTLLSFQKTLQTKIIQKENPALTASLMESTSTPITDPPPNPQPVDVVLQNTLQTLNLENNVNVDYRQVEELLLTYLRA</sequence>
<comment type="caution">
    <text evidence="2">The sequence shown here is derived from an EMBL/GenBank/DDBJ whole genome shotgun (WGS) entry which is preliminary data.</text>
</comment>
<protein>
    <submittedName>
        <fullName evidence="2">Uncharacterized protein</fullName>
    </submittedName>
</protein>
<evidence type="ECO:0000256" key="1">
    <source>
        <dbReference type="SAM" id="MobiDB-lite"/>
    </source>
</evidence>
<name>A0A9W7ER18_9STRA</name>
<reference evidence="3" key="1">
    <citation type="journal article" date="2023" name="Commun. Biol.">
        <title>Genome analysis of Parmales, the sister group of diatoms, reveals the evolutionary specialization of diatoms from phago-mixotrophs to photoautotrophs.</title>
        <authorList>
            <person name="Ban H."/>
            <person name="Sato S."/>
            <person name="Yoshikawa S."/>
            <person name="Yamada K."/>
            <person name="Nakamura Y."/>
            <person name="Ichinomiya M."/>
            <person name="Sato N."/>
            <person name="Blanc-Mathieu R."/>
            <person name="Endo H."/>
            <person name="Kuwata A."/>
            <person name="Ogata H."/>
        </authorList>
    </citation>
    <scope>NUCLEOTIDE SEQUENCE [LARGE SCALE GENOMIC DNA]</scope>
</reference>
<dbReference type="AlphaFoldDB" id="A0A9W7ER18"/>
<proteinExistence type="predicted"/>
<feature type="region of interest" description="Disordered" evidence="1">
    <location>
        <begin position="101"/>
        <end position="137"/>
    </location>
</feature>